<keyword evidence="2" id="KW-0489">Methyltransferase</keyword>
<evidence type="ECO:0000313" key="3">
    <source>
        <dbReference type="Proteomes" id="UP001297092"/>
    </source>
</evidence>
<dbReference type="GO" id="GO:0032259">
    <property type="term" value="P:methylation"/>
    <property type="evidence" value="ECO:0007669"/>
    <property type="project" value="UniProtKB-KW"/>
</dbReference>
<organism evidence="2 3">
    <name type="scientific">Aequorivita echinoideorum</name>
    <dbReference type="NCBI Taxonomy" id="1549647"/>
    <lineage>
        <taxon>Bacteria</taxon>
        <taxon>Pseudomonadati</taxon>
        <taxon>Bacteroidota</taxon>
        <taxon>Flavobacteriia</taxon>
        <taxon>Flavobacteriales</taxon>
        <taxon>Flavobacteriaceae</taxon>
        <taxon>Aequorivita</taxon>
    </lineage>
</organism>
<evidence type="ECO:0000259" key="1">
    <source>
        <dbReference type="Pfam" id="PF13649"/>
    </source>
</evidence>
<feature type="domain" description="Methyltransferase" evidence="1">
    <location>
        <begin position="65"/>
        <end position="157"/>
    </location>
</feature>
<proteinExistence type="predicted"/>
<accession>A0ABS5S8C0</accession>
<dbReference type="Pfam" id="PF13649">
    <property type="entry name" value="Methyltransf_25"/>
    <property type="match status" value="1"/>
</dbReference>
<name>A0ABS5S8C0_9FLAO</name>
<evidence type="ECO:0000313" key="2">
    <source>
        <dbReference type="EMBL" id="MBT0608685.1"/>
    </source>
</evidence>
<gene>
    <name evidence="2" type="ORF">KIV10_10855</name>
</gene>
<dbReference type="Gene3D" id="3.40.50.150">
    <property type="entry name" value="Vaccinia Virus protein VP39"/>
    <property type="match status" value="1"/>
</dbReference>
<dbReference type="CDD" id="cd02440">
    <property type="entry name" value="AdoMet_MTases"/>
    <property type="match status" value="1"/>
</dbReference>
<dbReference type="Proteomes" id="UP001297092">
    <property type="component" value="Unassembled WGS sequence"/>
</dbReference>
<keyword evidence="3" id="KW-1185">Reference proteome</keyword>
<comment type="caution">
    <text evidence="2">The sequence shown here is derived from an EMBL/GenBank/DDBJ whole genome shotgun (WGS) entry which is preliminary data.</text>
</comment>
<keyword evidence="2" id="KW-0808">Transferase</keyword>
<dbReference type="InterPro" id="IPR041698">
    <property type="entry name" value="Methyltransf_25"/>
</dbReference>
<dbReference type="EMBL" id="JAHCTB010000004">
    <property type="protein sequence ID" value="MBT0608685.1"/>
    <property type="molecule type" value="Genomic_DNA"/>
</dbReference>
<protein>
    <submittedName>
        <fullName evidence="2">Methyltransferase domain-containing protein</fullName>
    </submittedName>
</protein>
<dbReference type="RefSeq" id="WP_214113565.1">
    <property type="nucleotide sequence ID" value="NZ_JAHCTB010000004.1"/>
</dbReference>
<dbReference type="GO" id="GO:0008168">
    <property type="term" value="F:methyltransferase activity"/>
    <property type="evidence" value="ECO:0007669"/>
    <property type="project" value="UniProtKB-KW"/>
</dbReference>
<dbReference type="InterPro" id="IPR029063">
    <property type="entry name" value="SAM-dependent_MTases_sf"/>
</dbReference>
<sequence length="240" mass="27821">MIYFSNKERSKQPEIMDDFHLQGNEMKVLLNDLKRVNRWLGGNSVTLDGIEILLKNYSKKDKITIIDFGCGDGEMLRQCAKFGHHNGYNFNLIGIDFNPNILIEASKKSDGFPNISYQKMDVFSAENLIPNCDIALCTLFLHHFRNEKIEFLLKKILNKTSIGVVINDLQRSRIAFQLFKLISNPFLKTKIARHDGLVSVARGFKKQELALISTKLDSQHNSIKWRWAFRYQWIIKKTNP</sequence>
<reference evidence="2 3" key="1">
    <citation type="submission" date="2021-05" db="EMBL/GenBank/DDBJ databases">
        <title>Aequorivita echinoideorum JCM 30378 genome.</title>
        <authorList>
            <person name="Zhang H."/>
            <person name="Li C."/>
        </authorList>
    </citation>
    <scope>NUCLEOTIDE SEQUENCE [LARGE SCALE GENOMIC DNA]</scope>
    <source>
        <strain evidence="2 3">JCM30378</strain>
    </source>
</reference>
<dbReference type="SUPFAM" id="SSF53335">
    <property type="entry name" value="S-adenosyl-L-methionine-dependent methyltransferases"/>
    <property type="match status" value="1"/>
</dbReference>